<comment type="caution">
    <text evidence="2">The sequence shown here is derived from an EMBL/GenBank/DDBJ whole genome shotgun (WGS) entry which is preliminary data.</text>
</comment>
<protein>
    <submittedName>
        <fullName evidence="2">DUF2868 domain-containing protein</fullName>
    </submittedName>
</protein>
<evidence type="ECO:0000313" key="2">
    <source>
        <dbReference type="EMBL" id="MYN05280.1"/>
    </source>
</evidence>
<dbReference type="RefSeq" id="WP_161028228.1">
    <property type="nucleotide sequence ID" value="NZ_WWCJ01000027.1"/>
</dbReference>
<proteinExistence type="predicted"/>
<sequence>MKEEAARAIMLVKAIEEADQQKEVLTDDDRKYASRTARELAHWQAAEARSASTLPDFLQQRAEQLLKRLVARHKAFGAVAHGHSGLWGASWLLPVLALVIGALSERFADRTHVDLLSLPLLGIIAWNALAYAALAVLALLPGRRSGLRRGLANRMGLGGSHVPRRLPHVLAAGVLQFTVEWARLSSRLNLARIARILHFSAAAFAAGAVLSLYVRGIVERYATGWESTFLDAGQVHQLLSLLFAPAVAVFGLQGFTLAEVAGLQDWADARLGNGARWVHLYAASLLLYVVLPRLVLGALATLRAAWLRRHFPLDLEQPYFQQLSAAAGGEPGLLRVLPYSLTVDEARSKGLDAVAQDMLGEQARVRLLPPAAYGSEAPALEAAGGATTAVLFGIAATPEQENHGAFLAALGKGRRLVVLLDQSALAARLDAARLRERVELWREFCILHGAEPKVVDLLAPPTAKEHQA</sequence>
<feature type="transmembrane region" description="Helical" evidence="1">
    <location>
        <begin position="278"/>
        <end position="302"/>
    </location>
</feature>
<gene>
    <name evidence="2" type="ORF">GTP41_24595</name>
</gene>
<dbReference type="Pfam" id="PF11067">
    <property type="entry name" value="DUF2868"/>
    <property type="match status" value="1"/>
</dbReference>
<feature type="transmembrane region" description="Helical" evidence="1">
    <location>
        <begin position="116"/>
        <end position="140"/>
    </location>
</feature>
<feature type="transmembrane region" description="Helical" evidence="1">
    <location>
        <begin position="238"/>
        <end position="258"/>
    </location>
</feature>
<organism evidence="2 3">
    <name type="scientific">Pseudoduganella guangdongensis</name>
    <dbReference type="NCBI Taxonomy" id="2692179"/>
    <lineage>
        <taxon>Bacteria</taxon>
        <taxon>Pseudomonadati</taxon>
        <taxon>Pseudomonadota</taxon>
        <taxon>Betaproteobacteria</taxon>
        <taxon>Burkholderiales</taxon>
        <taxon>Oxalobacteraceae</taxon>
        <taxon>Telluria group</taxon>
        <taxon>Pseudoduganella</taxon>
    </lineage>
</organism>
<reference evidence="2 3" key="1">
    <citation type="submission" date="2019-12" db="EMBL/GenBank/DDBJ databases">
        <title>Novel species isolated from a subtropical stream in China.</title>
        <authorList>
            <person name="Lu H."/>
        </authorList>
    </citation>
    <scope>NUCLEOTIDE SEQUENCE [LARGE SCALE GENOMIC DNA]</scope>
    <source>
        <strain evidence="2 3">DS3</strain>
    </source>
</reference>
<dbReference type="EMBL" id="WWCJ01000027">
    <property type="protein sequence ID" value="MYN05280.1"/>
    <property type="molecule type" value="Genomic_DNA"/>
</dbReference>
<feature type="transmembrane region" description="Helical" evidence="1">
    <location>
        <begin position="196"/>
        <end position="218"/>
    </location>
</feature>
<keyword evidence="3" id="KW-1185">Reference proteome</keyword>
<evidence type="ECO:0000313" key="3">
    <source>
        <dbReference type="Proteomes" id="UP000448575"/>
    </source>
</evidence>
<accession>A0A6N9HP24</accession>
<dbReference type="AlphaFoldDB" id="A0A6N9HP24"/>
<evidence type="ECO:0000256" key="1">
    <source>
        <dbReference type="SAM" id="Phobius"/>
    </source>
</evidence>
<keyword evidence="1" id="KW-1133">Transmembrane helix</keyword>
<dbReference type="InterPro" id="IPR021296">
    <property type="entry name" value="DUF2868"/>
</dbReference>
<keyword evidence="1" id="KW-0812">Transmembrane</keyword>
<name>A0A6N9HP24_9BURK</name>
<feature type="transmembrane region" description="Helical" evidence="1">
    <location>
        <begin position="84"/>
        <end position="104"/>
    </location>
</feature>
<keyword evidence="1" id="KW-0472">Membrane</keyword>
<dbReference type="Proteomes" id="UP000448575">
    <property type="component" value="Unassembled WGS sequence"/>
</dbReference>